<sequence length="77" mass="9325">MENSYDEECFKKWEIDECEAEMEKVVQWIGKRKLHGRVRVAFIEESYERQGYRMGIPKQAYVSRVLANIRKRAVRKK</sequence>
<accession>A0A6L8XWR6</accession>
<comment type="caution">
    <text evidence="1">The sequence shown here is derived from an EMBL/GenBank/DDBJ whole genome shotgun (WGS) entry which is preliminary data.</text>
</comment>
<organism evidence="1 2">
    <name type="scientific">Blautia wexlerae</name>
    <dbReference type="NCBI Taxonomy" id="418240"/>
    <lineage>
        <taxon>Bacteria</taxon>
        <taxon>Bacillati</taxon>
        <taxon>Bacillota</taxon>
        <taxon>Clostridia</taxon>
        <taxon>Lachnospirales</taxon>
        <taxon>Lachnospiraceae</taxon>
        <taxon>Blautia</taxon>
    </lineage>
</organism>
<proteinExistence type="predicted"/>
<protein>
    <submittedName>
        <fullName evidence="1">Uncharacterized protein</fullName>
    </submittedName>
</protein>
<dbReference type="RefSeq" id="WP_161276457.1">
    <property type="nucleotide sequence ID" value="NZ_WWUZ01000032.1"/>
</dbReference>
<evidence type="ECO:0000313" key="1">
    <source>
        <dbReference type="EMBL" id="MZS90292.1"/>
    </source>
</evidence>
<dbReference type="EMBL" id="WWVF01000033">
    <property type="protein sequence ID" value="MZS90292.1"/>
    <property type="molecule type" value="Genomic_DNA"/>
</dbReference>
<dbReference type="Proteomes" id="UP000477156">
    <property type="component" value="Unassembled WGS sequence"/>
</dbReference>
<gene>
    <name evidence="1" type="ORF">GT712_14735</name>
</gene>
<name>A0A6L8XWR6_9FIRM</name>
<reference evidence="1 2" key="1">
    <citation type="journal article" date="2019" name="Nat. Med.">
        <title>A library of human gut bacterial isolates paired with longitudinal multiomics data enables mechanistic microbiome research.</title>
        <authorList>
            <person name="Poyet M."/>
            <person name="Groussin M."/>
            <person name="Gibbons S.M."/>
            <person name="Avila-Pacheco J."/>
            <person name="Jiang X."/>
            <person name="Kearney S.M."/>
            <person name="Perrotta A.R."/>
            <person name="Berdy B."/>
            <person name="Zhao S."/>
            <person name="Lieberman T.D."/>
            <person name="Swanson P.K."/>
            <person name="Smith M."/>
            <person name="Roesemann S."/>
            <person name="Alexander J.E."/>
            <person name="Rich S.A."/>
            <person name="Livny J."/>
            <person name="Vlamakis H."/>
            <person name="Clish C."/>
            <person name="Bullock K."/>
            <person name="Deik A."/>
            <person name="Scott J."/>
            <person name="Pierce K.A."/>
            <person name="Xavier R.J."/>
            <person name="Alm E.J."/>
        </authorList>
    </citation>
    <scope>NUCLEOTIDE SEQUENCE [LARGE SCALE GENOMIC DNA]</scope>
    <source>
        <strain evidence="1 2">BIOML-A12</strain>
    </source>
</reference>
<evidence type="ECO:0000313" key="2">
    <source>
        <dbReference type="Proteomes" id="UP000477156"/>
    </source>
</evidence>
<dbReference type="AlphaFoldDB" id="A0A6L8XWR6"/>